<dbReference type="PANTHER" id="PTHR21290">
    <property type="entry name" value="SPHINGOMYELIN SYNTHETASE"/>
    <property type="match status" value="1"/>
</dbReference>
<dbReference type="KEGG" id="vg:5845616"/>
<reference evidence="9 10" key="1">
    <citation type="journal article" date="2008" name="PLoS ONE">
        <title>Life-cycle and genome of OtV5, a large DNA virus of the pelagic marine unicellular green alga Ostreococcus tauri.</title>
        <authorList>
            <person name="Derelle E."/>
            <person name="Ferraz C."/>
            <person name="Escande M.L."/>
            <person name="Eychenie S."/>
            <person name="Cooke R."/>
            <person name="Piganeau G."/>
            <person name="Desdevises Y."/>
            <person name="Bellec L."/>
            <person name="Moreau H."/>
            <person name="Grimsley N."/>
        </authorList>
    </citation>
    <scope>NUCLEOTIDE SEQUENCE [LARGE SCALE GENOMIC DNA]</scope>
    <source>
        <strain evidence="9 10">OtV5</strain>
    </source>
</reference>
<protein>
    <recommendedName>
        <fullName evidence="8">Sphingomyelin synthase-like domain-containing protein</fullName>
    </recommendedName>
</protein>
<dbReference type="GO" id="GO:0005886">
    <property type="term" value="C:plasma membrane"/>
    <property type="evidence" value="ECO:0007669"/>
    <property type="project" value="TreeGrafter"/>
</dbReference>
<sequence length="175" mass="19979">MIVVFFLLSLIVNILVGYYISAQKGNGTGGPIYDVGFHLLPNWEQHEHLPDYLLAVPILFLLYVWPSWSPKKKNDYLLLMTLMYFARAVCNAVTVMPYTKKEPCKLKPRFAFCNDYTFSGHTTLNVVTSNFVGAPLWPVWPAISSVVSVLTRDHYTLDVVLAWILFFALKCNVVR</sequence>
<keyword evidence="3 7" id="KW-0812">Transmembrane</keyword>
<dbReference type="InterPro" id="IPR025749">
    <property type="entry name" value="Sphingomyelin_synth-like_dom"/>
</dbReference>
<evidence type="ECO:0000256" key="4">
    <source>
        <dbReference type="ARBA" id="ARBA00022989"/>
    </source>
</evidence>
<dbReference type="PANTHER" id="PTHR21290:SF25">
    <property type="entry name" value="SPHINGOMYELIN SYNTHASE-RELATED PROTEIN 1"/>
    <property type="match status" value="1"/>
</dbReference>
<accession>A9YWC6</accession>
<gene>
    <name evidence="9" type="ORF">OtV5_208</name>
</gene>
<dbReference type="InterPro" id="IPR045221">
    <property type="entry name" value="Sphingomyelin_synth-like"/>
</dbReference>
<dbReference type="Pfam" id="PF14360">
    <property type="entry name" value="PAP2_C"/>
    <property type="match status" value="1"/>
</dbReference>
<dbReference type="GO" id="GO:0047493">
    <property type="term" value="F:ceramide cholinephosphotransferase activity"/>
    <property type="evidence" value="ECO:0007669"/>
    <property type="project" value="TreeGrafter"/>
</dbReference>
<dbReference type="GeneID" id="5845616"/>
<evidence type="ECO:0000256" key="7">
    <source>
        <dbReference type="SAM" id="Phobius"/>
    </source>
</evidence>
<name>A9YWC6_9PHYC</name>
<keyword evidence="10" id="KW-1185">Reference proteome</keyword>
<evidence type="ECO:0000256" key="1">
    <source>
        <dbReference type="ARBA" id="ARBA00004141"/>
    </source>
</evidence>
<evidence type="ECO:0000313" key="10">
    <source>
        <dbReference type="Proteomes" id="UP000203890"/>
    </source>
</evidence>
<keyword evidence="5" id="KW-0443">Lipid metabolism</keyword>
<dbReference type="OrthoDB" id="9872at10239"/>
<evidence type="ECO:0000259" key="8">
    <source>
        <dbReference type="Pfam" id="PF14360"/>
    </source>
</evidence>
<feature type="transmembrane region" description="Helical" evidence="7">
    <location>
        <begin position="49"/>
        <end position="65"/>
    </location>
</feature>
<evidence type="ECO:0000256" key="5">
    <source>
        <dbReference type="ARBA" id="ARBA00023098"/>
    </source>
</evidence>
<evidence type="ECO:0000256" key="2">
    <source>
        <dbReference type="ARBA" id="ARBA00022679"/>
    </source>
</evidence>
<evidence type="ECO:0000256" key="3">
    <source>
        <dbReference type="ARBA" id="ARBA00022692"/>
    </source>
</evidence>
<comment type="subcellular location">
    <subcellularLocation>
        <location evidence="1">Membrane</location>
        <topology evidence="1">Multi-pass membrane protein</topology>
    </subcellularLocation>
</comment>
<dbReference type="Proteomes" id="UP000203890">
    <property type="component" value="Segment"/>
</dbReference>
<keyword evidence="2" id="KW-0808">Transferase</keyword>
<dbReference type="GO" id="GO:0033188">
    <property type="term" value="F:sphingomyelin synthase activity"/>
    <property type="evidence" value="ECO:0007669"/>
    <property type="project" value="TreeGrafter"/>
</dbReference>
<dbReference type="RefSeq" id="YP_001648305.1">
    <property type="nucleotide sequence ID" value="NC_010191.2"/>
</dbReference>
<proteinExistence type="predicted"/>
<organism evidence="9 10">
    <name type="scientific">Ostreococcus tauri virus OtV5</name>
    <dbReference type="NCBI Taxonomy" id="1785753"/>
    <lineage>
        <taxon>Viruses</taxon>
        <taxon>Varidnaviria</taxon>
        <taxon>Bamfordvirae</taxon>
        <taxon>Nucleocytoviricota</taxon>
        <taxon>Megaviricetes</taxon>
        <taxon>Algavirales</taxon>
        <taxon>Phycodnaviridae</taxon>
        <taxon>Prasinovirus</taxon>
        <taxon>Prasinovirus ostreotauri</taxon>
    </lineage>
</organism>
<evidence type="ECO:0000313" key="9">
    <source>
        <dbReference type="EMBL" id="ABY28009.1"/>
    </source>
</evidence>
<keyword evidence="6 7" id="KW-0472">Membrane</keyword>
<keyword evidence="4 7" id="KW-1133">Transmembrane helix</keyword>
<feature type="transmembrane region" description="Helical" evidence="7">
    <location>
        <begin position="155"/>
        <end position="173"/>
    </location>
</feature>
<dbReference type="EMBL" id="EU304328">
    <property type="protein sequence ID" value="ABY28009.1"/>
    <property type="molecule type" value="Genomic_DNA"/>
</dbReference>
<feature type="transmembrane region" description="Helical" evidence="7">
    <location>
        <begin position="77"/>
        <end position="98"/>
    </location>
</feature>
<evidence type="ECO:0000256" key="6">
    <source>
        <dbReference type="ARBA" id="ARBA00023136"/>
    </source>
</evidence>
<dbReference type="GO" id="GO:0046513">
    <property type="term" value="P:ceramide biosynthetic process"/>
    <property type="evidence" value="ECO:0007669"/>
    <property type="project" value="TreeGrafter"/>
</dbReference>
<feature type="domain" description="Sphingomyelin synthase-like" evidence="8">
    <location>
        <begin position="113"/>
        <end position="166"/>
    </location>
</feature>